<accession>A0ABS5WNJ3</accession>
<evidence type="ECO:0000313" key="2">
    <source>
        <dbReference type="EMBL" id="MBT3140636.1"/>
    </source>
</evidence>
<evidence type="ECO:0000313" key="3">
    <source>
        <dbReference type="Proteomes" id="UP000763802"/>
    </source>
</evidence>
<dbReference type="SUPFAM" id="SSF53474">
    <property type="entry name" value="alpha/beta-Hydrolases"/>
    <property type="match status" value="1"/>
</dbReference>
<gene>
    <name evidence="2" type="ORF">KL867_06215</name>
</gene>
<feature type="domain" description="AB hydrolase-1" evidence="1">
    <location>
        <begin position="76"/>
        <end position="310"/>
    </location>
</feature>
<evidence type="ECO:0000259" key="1">
    <source>
        <dbReference type="Pfam" id="PF12697"/>
    </source>
</evidence>
<reference evidence="2 3" key="1">
    <citation type="submission" date="2021-05" db="EMBL/GenBank/DDBJ databases">
        <title>Draft genomes of marine bacteria isolated from model chitin particles.</title>
        <authorList>
            <person name="Datta M.S."/>
            <person name="Schwartzman J.A."/>
            <person name="Cordero O."/>
        </authorList>
    </citation>
    <scope>NUCLEOTIDE SEQUENCE [LARGE SCALE GENOMIC DNA]</scope>
    <source>
        <strain evidence="2 3">4E07</strain>
    </source>
</reference>
<dbReference type="Gene3D" id="3.40.50.1820">
    <property type="entry name" value="alpha/beta hydrolase"/>
    <property type="match status" value="1"/>
</dbReference>
<dbReference type="InterPro" id="IPR050266">
    <property type="entry name" value="AB_hydrolase_sf"/>
</dbReference>
<sequence length="320" mass="33714">MIGMILKSVGIGFGGAGLVALGLIASQHPNGGGAGKTLDFSGVQTGALLPDPQDVIMRDGYALQVRHIPANTGPLVVMVHGSSWNGLQFDGLARSLQAEILIPDLRGHGAKPGRRGDVDHIGQLEEDLADLISAKTKEGQKVVLLGHSSGGGLVVRMAGGAYANQIDAAVLLAPFLKYNAPTTRVQVGGWARALTRRIIGLSMLNGVGIRALNHLKVIEFNMPKSVLDGPYGDLATLSYSYRLNTSYAPRMDYMSDIAALPPFLLIAGVEDEAFSADQYESLMSEATSQGAYRLVPDTNHLGVVDTPATAAAISEFLNDL</sequence>
<dbReference type="Pfam" id="PF12697">
    <property type="entry name" value="Abhydrolase_6"/>
    <property type="match status" value="1"/>
</dbReference>
<organism evidence="2 3">
    <name type="scientific">Falsiruegeria litorea</name>
    <dbReference type="NCBI Taxonomy" id="1280831"/>
    <lineage>
        <taxon>Bacteria</taxon>
        <taxon>Pseudomonadati</taxon>
        <taxon>Pseudomonadota</taxon>
        <taxon>Alphaproteobacteria</taxon>
        <taxon>Rhodobacterales</taxon>
        <taxon>Roseobacteraceae</taxon>
        <taxon>Falsiruegeria</taxon>
    </lineage>
</organism>
<protein>
    <submittedName>
        <fullName evidence="2">Lysophospholipase</fullName>
    </submittedName>
</protein>
<dbReference type="Proteomes" id="UP000763802">
    <property type="component" value="Unassembled WGS sequence"/>
</dbReference>
<dbReference type="PANTHER" id="PTHR43798:SF33">
    <property type="entry name" value="HYDROLASE, PUTATIVE (AFU_ORTHOLOGUE AFUA_2G14860)-RELATED"/>
    <property type="match status" value="1"/>
</dbReference>
<dbReference type="EMBL" id="JAHHDY010000009">
    <property type="protein sequence ID" value="MBT3140636.1"/>
    <property type="molecule type" value="Genomic_DNA"/>
</dbReference>
<proteinExistence type="predicted"/>
<dbReference type="InterPro" id="IPR000073">
    <property type="entry name" value="AB_hydrolase_1"/>
</dbReference>
<dbReference type="InterPro" id="IPR029058">
    <property type="entry name" value="AB_hydrolase_fold"/>
</dbReference>
<comment type="caution">
    <text evidence="2">The sequence shown here is derived from an EMBL/GenBank/DDBJ whole genome shotgun (WGS) entry which is preliminary data.</text>
</comment>
<keyword evidence="3" id="KW-1185">Reference proteome</keyword>
<dbReference type="PANTHER" id="PTHR43798">
    <property type="entry name" value="MONOACYLGLYCEROL LIPASE"/>
    <property type="match status" value="1"/>
</dbReference>
<name>A0ABS5WNJ3_9RHOB</name>